<name>A0A4T0FHR2_9BASI</name>
<dbReference type="SUPFAM" id="SSF54928">
    <property type="entry name" value="RNA-binding domain, RBD"/>
    <property type="match status" value="1"/>
</dbReference>
<feature type="region of interest" description="Disordered" evidence="2">
    <location>
        <begin position="385"/>
        <end position="404"/>
    </location>
</feature>
<dbReference type="Proteomes" id="UP000310189">
    <property type="component" value="Unassembled WGS sequence"/>
</dbReference>
<evidence type="ECO:0000313" key="5">
    <source>
        <dbReference type="Proteomes" id="UP000310189"/>
    </source>
</evidence>
<dbReference type="InterPro" id="IPR029052">
    <property type="entry name" value="Metallo-depent_PP-like"/>
</dbReference>
<dbReference type="PANTHER" id="PTHR31987">
    <property type="entry name" value="GLUTAMINASE A-RELATED"/>
    <property type="match status" value="1"/>
</dbReference>
<keyword evidence="1" id="KW-0694">RNA-binding</keyword>
<dbReference type="EMBL" id="SPNW01000048">
    <property type="protein sequence ID" value="TIA87761.1"/>
    <property type="molecule type" value="Genomic_DNA"/>
</dbReference>
<dbReference type="AlphaFoldDB" id="A0A4T0FHR2"/>
<dbReference type="PROSITE" id="PS50102">
    <property type="entry name" value="RRM"/>
    <property type="match status" value="1"/>
</dbReference>
<dbReference type="InterPro" id="IPR052743">
    <property type="entry name" value="Glutaminase_GtaA"/>
</dbReference>
<dbReference type="PANTHER" id="PTHR31987:SF11">
    <property type="entry name" value="DUF2433 DOMAIN-CONTAINING PROTEIN"/>
    <property type="match status" value="1"/>
</dbReference>
<dbReference type="SUPFAM" id="SSF56300">
    <property type="entry name" value="Metallo-dependent phosphatases"/>
    <property type="match status" value="1"/>
</dbReference>
<dbReference type="SMART" id="SM00360">
    <property type="entry name" value="RRM"/>
    <property type="match status" value="1"/>
</dbReference>
<feature type="compositionally biased region" description="Polar residues" evidence="2">
    <location>
        <begin position="437"/>
        <end position="462"/>
    </location>
</feature>
<evidence type="ECO:0000256" key="1">
    <source>
        <dbReference type="PROSITE-ProRule" id="PRU00176"/>
    </source>
</evidence>
<organism evidence="4 5">
    <name type="scientific">Wallemia hederae</name>
    <dbReference type="NCBI Taxonomy" id="1540922"/>
    <lineage>
        <taxon>Eukaryota</taxon>
        <taxon>Fungi</taxon>
        <taxon>Dikarya</taxon>
        <taxon>Basidiomycota</taxon>
        <taxon>Wallemiomycotina</taxon>
        <taxon>Wallemiomycetes</taxon>
        <taxon>Wallemiales</taxon>
        <taxon>Wallemiaceae</taxon>
        <taxon>Wallemia</taxon>
    </lineage>
</organism>
<dbReference type="InterPro" id="IPR000504">
    <property type="entry name" value="RRM_dom"/>
</dbReference>
<feature type="region of interest" description="Disordered" evidence="2">
    <location>
        <begin position="560"/>
        <end position="580"/>
    </location>
</feature>
<proteinExistence type="predicted"/>
<dbReference type="OrthoDB" id="3918848at2759"/>
<accession>A0A4T0FHR2</accession>
<feature type="region of interest" description="Disordered" evidence="2">
    <location>
        <begin position="410"/>
        <end position="498"/>
    </location>
</feature>
<dbReference type="Pfam" id="PF00076">
    <property type="entry name" value="RRM_1"/>
    <property type="match status" value="1"/>
</dbReference>
<dbReference type="InterPro" id="IPR018829">
    <property type="entry name" value="DUF2433"/>
</dbReference>
<sequence length="580" mass="63088">MRGVKNINGKRLLCLADVRGDFESLNRLAAEYSADVIIHTGDLGFLADIADAEKSSIERASEKVLRHLITYSPVISPAQRQSLLNDHANVGSLRAALSADENILSTFPRLVDSTLQLSIPVYAVSGACEDVAVLEKLRMKEYKIPNLHVLDEASSYLLHIGGVKLRVFGIGGAFVLHKLFDNGDGQATIAGGQGTTWITALQIGELIDTAKKVYDPSETRLLVSHSPPGREGLLAQLALVLKADLTLSASLHFRMSSSYNDFSVVPSYEVFMQKLVNGRTAVYSIYNSVKSQLDDVLDDSQRILLANFLLVADRVPGPNNAKSVVASHEEAWKHTWHFNLSDVSVGNVVLNVADGKIGSEVTSEGFTYSHRRNNDKTAALAGNEVANDGDRGVEVGVPAGAGVGVGLSNEEAAQQQQSQQQQQQQHQQPPPPPPQHTPLNHSEPANQIPTADSHTKNTTPQIASPPPNTTNNNNTNSQRKKGQNTLFIRGLPPNSTEEEVRDLFTPYSQNISSIKILIDHKTGNQRGLCYVDFNTEGDMLAAEKLNGRSIRDTPLQIMVSDKSNKPKNTHKGKRQQDGSL</sequence>
<dbReference type="CDD" id="cd12254">
    <property type="entry name" value="RRM_hnRNPH_ESRPs_RBM12_like"/>
    <property type="match status" value="1"/>
</dbReference>
<evidence type="ECO:0000259" key="3">
    <source>
        <dbReference type="PROSITE" id="PS50102"/>
    </source>
</evidence>
<feature type="compositionally biased region" description="Low complexity" evidence="2">
    <location>
        <begin position="414"/>
        <end position="427"/>
    </location>
</feature>
<reference evidence="4 5" key="1">
    <citation type="submission" date="2019-03" db="EMBL/GenBank/DDBJ databases">
        <title>Sequencing 23 genomes of Wallemia ichthyophaga.</title>
        <authorList>
            <person name="Gostincar C."/>
        </authorList>
    </citation>
    <scope>NUCLEOTIDE SEQUENCE [LARGE SCALE GENOMIC DNA]</scope>
    <source>
        <strain evidence="4 5">EXF-5753</strain>
    </source>
</reference>
<dbReference type="Pfam" id="PF10360">
    <property type="entry name" value="DUF2433"/>
    <property type="match status" value="1"/>
</dbReference>
<dbReference type="GO" id="GO:0003723">
    <property type="term" value="F:RNA binding"/>
    <property type="evidence" value="ECO:0007669"/>
    <property type="project" value="UniProtKB-UniRule"/>
</dbReference>
<evidence type="ECO:0000313" key="4">
    <source>
        <dbReference type="EMBL" id="TIA87761.1"/>
    </source>
</evidence>
<dbReference type="InterPro" id="IPR035979">
    <property type="entry name" value="RBD_domain_sf"/>
</dbReference>
<comment type="caution">
    <text evidence="4">The sequence shown here is derived from an EMBL/GenBank/DDBJ whole genome shotgun (WGS) entry which is preliminary data.</text>
</comment>
<protein>
    <recommendedName>
        <fullName evidence="3">RRM domain-containing protein</fullName>
    </recommendedName>
</protein>
<dbReference type="InterPro" id="IPR012677">
    <property type="entry name" value="Nucleotide-bd_a/b_plait_sf"/>
</dbReference>
<evidence type="ECO:0000256" key="2">
    <source>
        <dbReference type="SAM" id="MobiDB-lite"/>
    </source>
</evidence>
<feature type="domain" description="RRM" evidence="3">
    <location>
        <begin position="484"/>
        <end position="562"/>
    </location>
</feature>
<keyword evidence="5" id="KW-1185">Reference proteome</keyword>
<gene>
    <name evidence="4" type="ORF">E3P99_02990</name>
</gene>
<dbReference type="Gene3D" id="3.30.70.330">
    <property type="match status" value="1"/>
</dbReference>